<dbReference type="eggNOG" id="ENOG502QTPE">
    <property type="taxonomic scope" value="Eukaryota"/>
</dbReference>
<name>K8F1K8_9CHLO</name>
<sequence length="357" mass="40564">MTFTTTRGGTLLCAAARSAALYSATLCDFDARRRRRCVGKTTPVPRIRGWWCCSLMKENGYVTSDGIEMSAIERMNKGNDVALILLHGSYHAKWCYLEHFFDYFGYENADDGQNVDVFAMDFRGQGESGMKKDGGNVAGTLERHAEDVREYAKYIRGRKKYEKVFVVGHSFGGLIAQKVFAEDSDDDERVKEAKLFDGMILLASVPPTGNSEMVKRFLKKDLWKSMKITYAFISKQFGADPKSCRECFFSEEVEEKDIEKYMRLINDSSKARLLDLKKLNEELPIVDKSKGRQKGKEKVLVIGGKDDYVVDEEGVRETAEFWHVEANLIEGLAHDVMLDAKWQTVAERMMQFVNSSS</sequence>
<organism evidence="2 3">
    <name type="scientific">Bathycoccus prasinos</name>
    <dbReference type="NCBI Taxonomy" id="41875"/>
    <lineage>
        <taxon>Eukaryota</taxon>
        <taxon>Viridiplantae</taxon>
        <taxon>Chlorophyta</taxon>
        <taxon>Mamiellophyceae</taxon>
        <taxon>Mamiellales</taxon>
        <taxon>Bathycoccaceae</taxon>
        <taxon>Bathycoccus</taxon>
    </lineage>
</organism>
<gene>
    <name evidence="2" type="ORF">Bathy07g03950</name>
</gene>
<feature type="domain" description="AB hydrolase-1" evidence="1">
    <location>
        <begin position="83"/>
        <end position="346"/>
    </location>
</feature>
<evidence type="ECO:0000259" key="1">
    <source>
        <dbReference type="Pfam" id="PF12697"/>
    </source>
</evidence>
<dbReference type="Pfam" id="PF12697">
    <property type="entry name" value="Abhydrolase_6"/>
    <property type="match status" value="1"/>
</dbReference>
<dbReference type="KEGG" id="bpg:Bathy07g03950"/>
<dbReference type="InterPro" id="IPR000073">
    <property type="entry name" value="AB_hydrolase_1"/>
</dbReference>
<dbReference type="GO" id="GO:0042171">
    <property type="term" value="F:lysophosphatidic acid acyltransferase activity"/>
    <property type="evidence" value="ECO:0007669"/>
    <property type="project" value="TreeGrafter"/>
</dbReference>
<dbReference type="Gene3D" id="3.40.50.1820">
    <property type="entry name" value="alpha/beta hydrolase"/>
    <property type="match status" value="1"/>
</dbReference>
<dbReference type="AlphaFoldDB" id="K8F1K8"/>
<dbReference type="EMBL" id="FO082272">
    <property type="protein sequence ID" value="CCO65970.1"/>
    <property type="molecule type" value="Genomic_DNA"/>
</dbReference>
<proteinExistence type="predicted"/>
<evidence type="ECO:0000313" key="2">
    <source>
        <dbReference type="EMBL" id="CCO65970.1"/>
    </source>
</evidence>
<protein>
    <recommendedName>
        <fullName evidence="1">AB hydrolase-1 domain-containing protein</fullName>
    </recommendedName>
</protein>
<reference evidence="2 3" key="1">
    <citation type="submission" date="2011-10" db="EMBL/GenBank/DDBJ databases">
        <authorList>
            <person name="Genoscope - CEA"/>
        </authorList>
    </citation>
    <scope>NUCLEOTIDE SEQUENCE [LARGE SCALE GENOMIC DNA]</scope>
    <source>
        <strain evidence="2 3">RCC 1105</strain>
    </source>
</reference>
<dbReference type="SUPFAM" id="SSF53474">
    <property type="entry name" value="alpha/beta-Hydrolases"/>
    <property type="match status" value="1"/>
</dbReference>
<dbReference type="OrthoDB" id="8119704at2759"/>
<keyword evidence="3" id="KW-1185">Reference proteome</keyword>
<evidence type="ECO:0000313" key="3">
    <source>
        <dbReference type="Proteomes" id="UP000198341"/>
    </source>
</evidence>
<dbReference type="STRING" id="41875.K8F1K8"/>
<dbReference type="InterPro" id="IPR029058">
    <property type="entry name" value="AB_hydrolase_fold"/>
</dbReference>
<dbReference type="GO" id="GO:0006654">
    <property type="term" value="P:phosphatidic acid biosynthetic process"/>
    <property type="evidence" value="ECO:0007669"/>
    <property type="project" value="TreeGrafter"/>
</dbReference>
<dbReference type="GO" id="GO:0055088">
    <property type="term" value="P:lipid homeostasis"/>
    <property type="evidence" value="ECO:0007669"/>
    <property type="project" value="TreeGrafter"/>
</dbReference>
<dbReference type="Proteomes" id="UP000198341">
    <property type="component" value="Chromosome 7"/>
</dbReference>
<dbReference type="PANTHER" id="PTHR42886:SF42">
    <property type="entry name" value="ALPHA_BETA-HYDROLASES SUPERFAMILY PROTEIN"/>
    <property type="match status" value="1"/>
</dbReference>
<accession>K8F1K8</accession>
<dbReference type="RefSeq" id="XP_007511882.1">
    <property type="nucleotide sequence ID" value="XM_007511820.1"/>
</dbReference>
<dbReference type="GeneID" id="19014884"/>
<dbReference type="GO" id="GO:0052689">
    <property type="term" value="F:carboxylic ester hydrolase activity"/>
    <property type="evidence" value="ECO:0007669"/>
    <property type="project" value="TreeGrafter"/>
</dbReference>
<dbReference type="PANTHER" id="PTHR42886">
    <property type="entry name" value="RE40534P-RELATED"/>
    <property type="match status" value="1"/>
</dbReference>